<evidence type="ECO:0000313" key="3">
    <source>
        <dbReference type="Proteomes" id="UP001560573"/>
    </source>
</evidence>
<evidence type="ECO:0000313" key="2">
    <source>
        <dbReference type="EMBL" id="MEX6688637.1"/>
    </source>
</evidence>
<dbReference type="PANTHER" id="PTHR21666:SF270">
    <property type="entry name" value="MUREIN HYDROLASE ACTIVATOR ENVC"/>
    <property type="match status" value="1"/>
</dbReference>
<gene>
    <name evidence="2" type="ORF">QTN47_14075</name>
</gene>
<dbReference type="InterPro" id="IPR016047">
    <property type="entry name" value="M23ase_b-sheet_dom"/>
</dbReference>
<organism evidence="2 3">
    <name type="scientific">Danxiaibacter flavus</name>
    <dbReference type="NCBI Taxonomy" id="3049108"/>
    <lineage>
        <taxon>Bacteria</taxon>
        <taxon>Pseudomonadati</taxon>
        <taxon>Bacteroidota</taxon>
        <taxon>Chitinophagia</taxon>
        <taxon>Chitinophagales</taxon>
        <taxon>Chitinophagaceae</taxon>
        <taxon>Danxiaibacter</taxon>
    </lineage>
</organism>
<dbReference type="Gene3D" id="2.60.40.10">
    <property type="entry name" value="Immunoglobulins"/>
    <property type="match status" value="1"/>
</dbReference>
<dbReference type="InterPro" id="IPR050570">
    <property type="entry name" value="Cell_wall_metabolism_enzyme"/>
</dbReference>
<sequence>MKIIKYVKGAACFLMMVFSIIKVAAQYPRGYFRNPLGIPIQLSTNFGEIRPNHFHMGLDIRTQGRENLPVYAAADGYVSRVKIEKWGYGRAIYITHPNGYTTVYGHLNDFFNELDNNLKKQQYATESWEQDLRFRPDQFPVKKGQFIAFSGNTGGSAGPHLHFEIRNTRTNNCHNPELFDFNIPDNVPPVIYNLYWYDRRFSTYQLGPTNIPIVKKPGGYSTAAGVVKVGSPILSFGIKAEDKSSNSPFMFGIYAASISVDGALLNSFALDNFSYDDSRYVNACIDYTNYMQTKGKGIQHLSKLPGNLLHVFDPADGEGIVMLADTLPHKVSIQVKDVYGNATSLNFTVQLSSDLHQQYTPPANVRPVIVNKENVVTGNYVKAYFSKTEFYDNVPFVLVEKNVNSKNSASPLIELHNALVPVDDSFAIQIRTTLKPNDPLRNKVVIFKLTGTHKEAMKGKWTGDWMQGKFNRLGNFQLLIDTVPPAVTPVGWKNGQTLLNQKRLVLKCKDELDEVDNFRATLDGKWLMFGKKNDDFIYTFDEHCPAGAHTLTIMATDKAGNVTTKQFTFVKK</sequence>
<keyword evidence="3" id="KW-1185">Reference proteome</keyword>
<evidence type="ECO:0000259" key="1">
    <source>
        <dbReference type="Pfam" id="PF01551"/>
    </source>
</evidence>
<dbReference type="InterPro" id="IPR013783">
    <property type="entry name" value="Ig-like_fold"/>
</dbReference>
<reference evidence="2 3" key="1">
    <citation type="submission" date="2023-07" db="EMBL/GenBank/DDBJ databases">
        <authorList>
            <person name="Lian W.-H."/>
        </authorList>
    </citation>
    <scope>NUCLEOTIDE SEQUENCE [LARGE SCALE GENOMIC DNA]</scope>
    <source>
        <strain evidence="2 3">SYSU DXS3180</strain>
    </source>
</reference>
<dbReference type="SUPFAM" id="SSF51261">
    <property type="entry name" value="Duplicated hybrid motif"/>
    <property type="match status" value="1"/>
</dbReference>
<dbReference type="EMBL" id="JAULBC010000004">
    <property type="protein sequence ID" value="MEX6688637.1"/>
    <property type="molecule type" value="Genomic_DNA"/>
</dbReference>
<dbReference type="Gene3D" id="2.70.70.10">
    <property type="entry name" value="Glucose Permease (Domain IIA)"/>
    <property type="match status" value="1"/>
</dbReference>
<dbReference type="Pfam" id="PF01551">
    <property type="entry name" value="Peptidase_M23"/>
    <property type="match status" value="2"/>
</dbReference>
<feature type="domain" description="M23ase beta-sheet core" evidence="1">
    <location>
        <begin position="140"/>
        <end position="169"/>
    </location>
</feature>
<dbReference type="CDD" id="cd12797">
    <property type="entry name" value="M23_peptidase"/>
    <property type="match status" value="1"/>
</dbReference>
<accession>A0ABV3ZFI1</accession>
<dbReference type="Proteomes" id="UP001560573">
    <property type="component" value="Unassembled WGS sequence"/>
</dbReference>
<dbReference type="InterPro" id="IPR011055">
    <property type="entry name" value="Dup_hybrid_motif"/>
</dbReference>
<name>A0ABV3ZFI1_9BACT</name>
<dbReference type="PANTHER" id="PTHR21666">
    <property type="entry name" value="PEPTIDASE-RELATED"/>
    <property type="match status" value="1"/>
</dbReference>
<comment type="caution">
    <text evidence="2">The sequence shown here is derived from an EMBL/GenBank/DDBJ whole genome shotgun (WGS) entry which is preliminary data.</text>
</comment>
<dbReference type="RefSeq" id="WP_369330046.1">
    <property type="nucleotide sequence ID" value="NZ_JAULBC010000004.1"/>
</dbReference>
<feature type="domain" description="M23ase beta-sheet core" evidence="1">
    <location>
        <begin position="54"/>
        <end position="120"/>
    </location>
</feature>
<proteinExistence type="predicted"/>
<protein>
    <submittedName>
        <fullName evidence="2">Peptidoglycan DD-metalloendopeptidase family protein</fullName>
    </submittedName>
</protein>